<protein>
    <submittedName>
        <fullName evidence="1">Uncharacterized protein</fullName>
    </submittedName>
</protein>
<sequence length="155" mass="17153">MKTDIDHVGGGLLTTEKEPTATIVALPRSAAMIAHAAAAIHALSIAEQKMVSMRGAAVAGFDAIIDDKRLTVSILLRIHEKYDFSGREKIHVGFSTEEMKMLHECRKRLEAMKQTKLDRVQTITLALMRLARPEFGQNDACDVRKLPTIDSGLRE</sequence>
<gene>
    <name evidence="1" type="ORF">FHS79_003567</name>
</gene>
<reference evidence="1 2" key="1">
    <citation type="submission" date="2020-08" db="EMBL/GenBank/DDBJ databases">
        <title>Genomic Encyclopedia of Type Strains, Phase IV (KMG-IV): sequencing the most valuable type-strain genomes for metagenomic binning, comparative biology and taxonomic classification.</title>
        <authorList>
            <person name="Goeker M."/>
        </authorList>
    </citation>
    <scope>NUCLEOTIDE SEQUENCE [LARGE SCALE GENOMIC DNA]</scope>
    <source>
        <strain evidence="1 2">DSM 102189</strain>
    </source>
</reference>
<keyword evidence="2" id="KW-1185">Reference proteome</keyword>
<evidence type="ECO:0000313" key="1">
    <source>
        <dbReference type="EMBL" id="MBB6229366.1"/>
    </source>
</evidence>
<dbReference type="EMBL" id="JACIIV010000044">
    <property type="protein sequence ID" value="MBB6229366.1"/>
    <property type="molecule type" value="Genomic_DNA"/>
</dbReference>
<proteinExistence type="predicted"/>
<name>A0A841LB54_9SPHN</name>
<dbReference type="AlphaFoldDB" id="A0A841LB54"/>
<accession>A0A841LB54</accession>
<dbReference type="RefSeq" id="WP_184203010.1">
    <property type="nucleotide sequence ID" value="NZ_BMOX01000083.1"/>
</dbReference>
<dbReference type="Proteomes" id="UP000538147">
    <property type="component" value="Unassembled WGS sequence"/>
</dbReference>
<comment type="caution">
    <text evidence="1">The sequence shown here is derived from an EMBL/GenBank/DDBJ whole genome shotgun (WGS) entry which is preliminary data.</text>
</comment>
<evidence type="ECO:0000313" key="2">
    <source>
        <dbReference type="Proteomes" id="UP000538147"/>
    </source>
</evidence>
<organism evidence="1 2">
    <name type="scientific">Polymorphobacter multimanifer</name>
    <dbReference type="NCBI Taxonomy" id="1070431"/>
    <lineage>
        <taxon>Bacteria</taxon>
        <taxon>Pseudomonadati</taxon>
        <taxon>Pseudomonadota</taxon>
        <taxon>Alphaproteobacteria</taxon>
        <taxon>Sphingomonadales</taxon>
        <taxon>Sphingosinicellaceae</taxon>
        <taxon>Polymorphobacter</taxon>
    </lineage>
</organism>